<organism evidence="2 3">
    <name type="scientific">Schizothecium vesticola</name>
    <dbReference type="NCBI Taxonomy" id="314040"/>
    <lineage>
        <taxon>Eukaryota</taxon>
        <taxon>Fungi</taxon>
        <taxon>Dikarya</taxon>
        <taxon>Ascomycota</taxon>
        <taxon>Pezizomycotina</taxon>
        <taxon>Sordariomycetes</taxon>
        <taxon>Sordariomycetidae</taxon>
        <taxon>Sordariales</taxon>
        <taxon>Schizotheciaceae</taxon>
        <taxon>Schizothecium</taxon>
    </lineage>
</organism>
<reference evidence="2" key="1">
    <citation type="submission" date="2023-06" db="EMBL/GenBank/DDBJ databases">
        <title>Genome-scale phylogeny and comparative genomics of the fungal order Sordariales.</title>
        <authorList>
            <consortium name="Lawrence Berkeley National Laboratory"/>
            <person name="Hensen N."/>
            <person name="Bonometti L."/>
            <person name="Westerberg I."/>
            <person name="Brannstrom I.O."/>
            <person name="Guillou S."/>
            <person name="Cros-Aarteil S."/>
            <person name="Calhoun S."/>
            <person name="Haridas S."/>
            <person name="Kuo A."/>
            <person name="Mondo S."/>
            <person name="Pangilinan J."/>
            <person name="Riley R."/>
            <person name="LaButti K."/>
            <person name="Andreopoulos B."/>
            <person name="Lipzen A."/>
            <person name="Chen C."/>
            <person name="Yanf M."/>
            <person name="Daum C."/>
            <person name="Ng V."/>
            <person name="Clum A."/>
            <person name="Steindorff A."/>
            <person name="Ohm R."/>
            <person name="Martin F."/>
            <person name="Silar P."/>
            <person name="Natvig D."/>
            <person name="Lalanne C."/>
            <person name="Gautier V."/>
            <person name="Ament-velasquez S.L."/>
            <person name="Kruys A."/>
            <person name="Hutchinson M.I."/>
            <person name="Powell A.J."/>
            <person name="Barry K."/>
            <person name="Miller A.N."/>
            <person name="Grigoriev I.V."/>
            <person name="Debuchy R."/>
            <person name="Gladieux P."/>
            <person name="Thoren M.H."/>
            <person name="Johannesson H."/>
        </authorList>
    </citation>
    <scope>NUCLEOTIDE SEQUENCE</scope>
    <source>
        <strain evidence="2">SMH3187-1</strain>
    </source>
</reference>
<name>A0AA40K2N1_9PEZI</name>
<evidence type="ECO:0000256" key="1">
    <source>
        <dbReference type="SAM" id="SignalP"/>
    </source>
</evidence>
<keyword evidence="3" id="KW-1185">Reference proteome</keyword>
<protein>
    <submittedName>
        <fullName evidence="2">Uncharacterized protein</fullName>
    </submittedName>
</protein>
<gene>
    <name evidence="2" type="ORF">B0T18DRAFT_430906</name>
</gene>
<proteinExistence type="predicted"/>
<evidence type="ECO:0000313" key="3">
    <source>
        <dbReference type="Proteomes" id="UP001172155"/>
    </source>
</evidence>
<dbReference type="AlphaFoldDB" id="A0AA40K2N1"/>
<dbReference type="EMBL" id="JAUKUD010000005">
    <property type="protein sequence ID" value="KAK0743671.1"/>
    <property type="molecule type" value="Genomic_DNA"/>
</dbReference>
<evidence type="ECO:0000313" key="2">
    <source>
        <dbReference type="EMBL" id="KAK0743671.1"/>
    </source>
</evidence>
<comment type="caution">
    <text evidence="2">The sequence shown here is derived from an EMBL/GenBank/DDBJ whole genome shotgun (WGS) entry which is preliminary data.</text>
</comment>
<feature type="signal peptide" evidence="1">
    <location>
        <begin position="1"/>
        <end position="18"/>
    </location>
</feature>
<keyword evidence="1" id="KW-0732">Signal</keyword>
<sequence length="168" mass="17075">MHPLTFLSTALFLSLLSALPLNINLGAYSPALVVGDGVIEFEGSEATEGLASKSAPNAQQTTDDEDATVLPTITLPTITLPVTLPVPRTTLATKKRQDDGGNPGLAGLDRALQFAEVALTKGPDIQLGTAGHGAGVGIIVDNNNNNNRGPGGGGAGESVVVPLPFENV</sequence>
<feature type="chain" id="PRO_5041321864" evidence="1">
    <location>
        <begin position="19"/>
        <end position="168"/>
    </location>
</feature>
<accession>A0AA40K2N1</accession>
<dbReference type="Proteomes" id="UP001172155">
    <property type="component" value="Unassembled WGS sequence"/>
</dbReference>